<dbReference type="SUPFAM" id="SSF64268">
    <property type="entry name" value="PX domain"/>
    <property type="match status" value="1"/>
</dbReference>
<dbReference type="Gene3D" id="3.30.1010.10">
    <property type="entry name" value="Phosphatidylinositol 3-kinase Catalytic Subunit, Chain A, domain 4"/>
    <property type="match status" value="1"/>
</dbReference>
<feature type="domain" description="PI3K/PI4K catalytic" evidence="6">
    <location>
        <begin position="1035"/>
        <end position="1311"/>
    </location>
</feature>
<comment type="similarity">
    <text evidence="3">Belongs to the PI3/PI4-kinase family.</text>
</comment>
<dbReference type="PANTHER" id="PTHR10048:SF14">
    <property type="entry name" value="LD28067P"/>
    <property type="match status" value="1"/>
</dbReference>
<dbReference type="SUPFAM" id="SSF56112">
    <property type="entry name" value="Protein kinase-like (PK-like)"/>
    <property type="match status" value="1"/>
</dbReference>
<dbReference type="CDD" id="cd00864">
    <property type="entry name" value="PI3Ka"/>
    <property type="match status" value="1"/>
</dbReference>
<dbReference type="SUPFAM" id="SSF48371">
    <property type="entry name" value="ARM repeat"/>
    <property type="match status" value="2"/>
</dbReference>
<dbReference type="Gene3D" id="1.25.40.70">
    <property type="entry name" value="Phosphatidylinositol 3-kinase, accessory domain (PIK)"/>
    <property type="match status" value="1"/>
</dbReference>
<dbReference type="InterPro" id="IPR002420">
    <property type="entry name" value="PI3K-type_C2_dom"/>
</dbReference>
<dbReference type="SUPFAM" id="SSF49562">
    <property type="entry name" value="C2 domain (Calcium/lipid-binding domain, CaLB)"/>
    <property type="match status" value="2"/>
</dbReference>
<dbReference type="InterPro" id="IPR036871">
    <property type="entry name" value="PX_dom_sf"/>
</dbReference>
<dbReference type="Pfam" id="PF00454">
    <property type="entry name" value="PI3_PI4_kinase"/>
    <property type="match status" value="1"/>
</dbReference>
<dbReference type="WBParaSite" id="TCONS_00015373.p1">
    <property type="protein sequence ID" value="TCONS_00015373.p1"/>
    <property type="gene ID" value="XLOC_009617"/>
</dbReference>
<evidence type="ECO:0000256" key="3">
    <source>
        <dbReference type="PROSITE-ProRule" id="PRU00880"/>
    </source>
</evidence>
<evidence type="ECO:0000259" key="8">
    <source>
        <dbReference type="PROSITE" id="PS51547"/>
    </source>
</evidence>
<dbReference type="InterPro" id="IPR015433">
    <property type="entry name" value="PI3/4_kinase"/>
</dbReference>
<evidence type="ECO:0000259" key="7">
    <source>
        <dbReference type="PROSITE" id="PS51545"/>
    </source>
</evidence>
<dbReference type="InterPro" id="IPR016024">
    <property type="entry name" value="ARM-type_fold"/>
</dbReference>
<organism evidence="9 10">
    <name type="scientific">Strongyloides stercoralis</name>
    <name type="common">Threadworm</name>
    <dbReference type="NCBI Taxonomy" id="6248"/>
    <lineage>
        <taxon>Eukaryota</taxon>
        <taxon>Metazoa</taxon>
        <taxon>Ecdysozoa</taxon>
        <taxon>Nematoda</taxon>
        <taxon>Chromadorea</taxon>
        <taxon>Rhabditida</taxon>
        <taxon>Tylenchina</taxon>
        <taxon>Panagrolaimomorpha</taxon>
        <taxon>Strongyloidoidea</taxon>
        <taxon>Strongyloididae</taxon>
        <taxon>Strongyloides</taxon>
    </lineage>
</organism>
<accession>A0AAF5DPG1</accession>
<evidence type="ECO:0000259" key="6">
    <source>
        <dbReference type="PROSITE" id="PS50290"/>
    </source>
</evidence>
<dbReference type="Gene3D" id="1.10.1070.11">
    <property type="entry name" value="Phosphatidylinositol 3-/4-kinase, catalytic domain"/>
    <property type="match status" value="1"/>
</dbReference>
<evidence type="ECO:0000313" key="10">
    <source>
        <dbReference type="WBParaSite" id="TCONS_00015373.p1"/>
    </source>
</evidence>
<dbReference type="Pfam" id="PF00613">
    <property type="entry name" value="PI3Ka"/>
    <property type="match status" value="1"/>
</dbReference>
<dbReference type="GO" id="GO:0035091">
    <property type="term" value="F:phosphatidylinositol binding"/>
    <property type="evidence" value="ECO:0007669"/>
    <property type="project" value="InterPro"/>
</dbReference>
<evidence type="ECO:0000259" key="4">
    <source>
        <dbReference type="PROSITE" id="PS50004"/>
    </source>
</evidence>
<dbReference type="GO" id="GO:0016477">
    <property type="term" value="P:cell migration"/>
    <property type="evidence" value="ECO:0007669"/>
    <property type="project" value="TreeGrafter"/>
</dbReference>
<dbReference type="Pfam" id="PF00168">
    <property type="entry name" value="C2"/>
    <property type="match status" value="1"/>
</dbReference>
<dbReference type="SMART" id="SM00239">
    <property type="entry name" value="C2"/>
    <property type="match status" value="1"/>
</dbReference>
<dbReference type="SMART" id="SM00146">
    <property type="entry name" value="PI3Kc"/>
    <property type="match status" value="1"/>
</dbReference>
<dbReference type="InterPro" id="IPR042236">
    <property type="entry name" value="PI3K_accessory_sf"/>
</dbReference>
<evidence type="ECO:0000313" key="9">
    <source>
        <dbReference type="Proteomes" id="UP000035681"/>
    </source>
</evidence>
<dbReference type="InterPro" id="IPR000008">
    <property type="entry name" value="C2_dom"/>
</dbReference>
<dbReference type="InterPro" id="IPR036940">
    <property type="entry name" value="PI3/4_kinase_cat_sf"/>
</dbReference>
<dbReference type="PROSITE" id="PS50195">
    <property type="entry name" value="PX"/>
    <property type="match status" value="1"/>
</dbReference>
<dbReference type="Gene3D" id="2.60.40.150">
    <property type="entry name" value="C2 domain"/>
    <property type="match status" value="2"/>
</dbReference>
<dbReference type="InterPro" id="IPR018936">
    <property type="entry name" value="PI3/4_kinase_CS"/>
</dbReference>
<dbReference type="PROSITE" id="PS51545">
    <property type="entry name" value="PIK_HELICAL"/>
    <property type="match status" value="1"/>
</dbReference>
<dbReference type="SMART" id="SM00145">
    <property type="entry name" value="PI3Ka"/>
    <property type="match status" value="1"/>
</dbReference>
<dbReference type="PANTHER" id="PTHR10048">
    <property type="entry name" value="PHOSPHATIDYLINOSITOL KINASE"/>
    <property type="match status" value="1"/>
</dbReference>
<dbReference type="GO" id="GO:0005886">
    <property type="term" value="C:plasma membrane"/>
    <property type="evidence" value="ECO:0007669"/>
    <property type="project" value="TreeGrafter"/>
</dbReference>
<feature type="domain" description="PX" evidence="5">
    <location>
        <begin position="1359"/>
        <end position="1475"/>
    </location>
</feature>
<evidence type="ECO:0000256" key="2">
    <source>
        <dbReference type="ARBA" id="ARBA00022777"/>
    </source>
</evidence>
<dbReference type="GO" id="GO:0005942">
    <property type="term" value="C:phosphatidylinositol 3-kinase complex"/>
    <property type="evidence" value="ECO:0007669"/>
    <property type="project" value="TreeGrafter"/>
</dbReference>
<dbReference type="AlphaFoldDB" id="A0AAF5DPG1"/>
<dbReference type="Gene3D" id="3.30.1520.10">
    <property type="entry name" value="Phox-like domain"/>
    <property type="match status" value="1"/>
</dbReference>
<dbReference type="InterPro" id="IPR001683">
    <property type="entry name" value="PX_dom"/>
</dbReference>
<dbReference type="GO" id="GO:0043491">
    <property type="term" value="P:phosphatidylinositol 3-kinase/protein kinase B signal transduction"/>
    <property type="evidence" value="ECO:0007669"/>
    <property type="project" value="TreeGrafter"/>
</dbReference>
<keyword evidence="9" id="KW-1185">Reference proteome</keyword>
<dbReference type="InterPro" id="IPR011009">
    <property type="entry name" value="Kinase-like_dom_sf"/>
</dbReference>
<evidence type="ECO:0000259" key="5">
    <source>
        <dbReference type="PROSITE" id="PS50195"/>
    </source>
</evidence>
<name>A0AAF5DPG1_STRER</name>
<feature type="domain" description="PIK helical" evidence="7">
    <location>
        <begin position="789"/>
        <end position="969"/>
    </location>
</feature>
<dbReference type="PROSITE" id="PS50290">
    <property type="entry name" value="PI3_4_KINASE_3"/>
    <property type="match status" value="1"/>
</dbReference>
<dbReference type="Pfam" id="PF00787">
    <property type="entry name" value="PX"/>
    <property type="match status" value="1"/>
</dbReference>
<dbReference type="PROSITE" id="PS51547">
    <property type="entry name" value="C2_PI3K"/>
    <property type="match status" value="1"/>
</dbReference>
<protein>
    <recommendedName>
        <fullName evidence="11">Phosphatidylinositol-4-phosphate 3-kinase</fullName>
    </recommendedName>
</protein>
<dbReference type="Proteomes" id="UP000035681">
    <property type="component" value="Unplaced"/>
</dbReference>
<dbReference type="InterPro" id="IPR000403">
    <property type="entry name" value="PI3/4_kinase_cat_dom"/>
</dbReference>
<dbReference type="PROSITE" id="PS00916">
    <property type="entry name" value="PI3_4_KINASE_2"/>
    <property type="match status" value="1"/>
</dbReference>
<keyword evidence="2" id="KW-0418">Kinase</keyword>
<evidence type="ECO:0000256" key="1">
    <source>
        <dbReference type="ARBA" id="ARBA00022679"/>
    </source>
</evidence>
<dbReference type="GO" id="GO:0048015">
    <property type="term" value="P:phosphatidylinositol-mediated signaling"/>
    <property type="evidence" value="ECO:0007669"/>
    <property type="project" value="TreeGrafter"/>
</dbReference>
<dbReference type="InterPro" id="IPR035892">
    <property type="entry name" value="C2_domain_sf"/>
</dbReference>
<feature type="domain" description="C2 PI3K-type" evidence="8">
    <location>
        <begin position="585"/>
        <end position="776"/>
    </location>
</feature>
<dbReference type="GO" id="GO:0005737">
    <property type="term" value="C:cytoplasm"/>
    <property type="evidence" value="ECO:0007669"/>
    <property type="project" value="TreeGrafter"/>
</dbReference>
<sequence>LSFKLNIMETNEDIELKLAIAASEKSYLEEQKKKQNRCNDDLINLYIDPDEVKKMEKIKNLQELSKQIQNHNNTQTQQVSIFNQGGQINNYNFHQYSYNAMNDVNNMNYSYNKMNNHPQLLGLQSTLSLPQIYTLNNTNTILTHNFHQPMLNNTLNYGSSSLPNSIPNNKHLYTSTNINKSPEADKSIKHQKLTLADIEFEKLICNSSKMENELASDSDSDGLLPSTYEKIIQEFDPLKHCDQNGTSREKTFNTEEDDINKNNESIKILKIENSPNLDDSSLQDQSNTTSVTLDSTGLNKINFHPKKNEHWLFYKNLFKNKKAIENQHIYYVTELDYPATSIQSLKIIVKRSTNWPYYNYESRNYSDCEKFSQTVLANEKIINIIELVVANLCTPYEIEKLDNIRESIGLRLINTIEYLPNEATLGSIPCIARQINEREDLNMEICCINLPTNYSEKFDESEMSYDDLSQYYFKINEDDFSTAIEKLKDLLNSYDSECSNTKRAIRSAVYHIGYLCNNIITPEADNVIMRLLTCNGKPSEELKIKFLDAYISLVKTYLDSTLSPFTLSFNFDNEISKPSVPVYEMNSKFVLTINSIHNIPIAWSEKYMGYKVVAMIVHGTDRIGKWISGAKQLNTFQFSPYVNISNVVEFNLDISHIPKDSLLFFVLFGVGSFNDYSLDELNNSSTSGRLSNAYNENIVDSKFGNDYQSMDDELLGTCVYSIFDKDGYFKQGPIFLSFFGQSSSRQSMTEPWGLQSYLIPESEAILYIEMQTFDYDIIFEILDSQDIISRNFNTLSSDNKEMLTKIISKYQHSHELSVNEKEMIWCKRYYLMGKPEALPIVLRSNVSWDAAHMSQVLPLLQSWKPISPSIALELLMPYYPNNEVRKFAINVLRKTSSEIIFRMIPLLIQCVRYESYNDCELIQFLIDKCMENKKLAYEIYWNIICTLCHCEFLTFKLRLETIIYNMTKYMDITNFSQDVLKQQKMNQCLNEYINDIKSGYELRKFTTMMDILDNHLRNHPTRCHLRPSFLSNSLVVNDCTVFQSNSKPIKLALKCNDLEYPIIYKAGDDLRQDALVLQCIHFMNHIWLMNGLDLRMILYEVLPFDVNKGYIEMVPNCHSLFQIQAPHGTSGIFENKILFNWLQKHNPEYFSFKIALENFRKSCAGWCVATHILGIGDRHNNNVMITKYGCVFHIDFGKYLGDWQMAVGIRRDRVPFLFTEDMRYAIEKSPSGDNSSSYQHFINECCRAYILIRQNYGIFLTSLKIMKMAGISGLNDKSIEFVKSTLQLHLSEEEAIAHFTKLIETSLESCFPRLNFVAHSVACKIKTTFSVSNKSKSPEKNDAYSFSADVNTIEQDGKIKSVIVLGPEKWKKSPKEKVYMFKLKIERENENVPTYIYRSYSEFHELYAKLVKQFSKRQIPHLHKETFGRQSNTAITANQRHGYVIDFVDGLFKKSPEICESNIVYTFFHSIWRDVESEQIKGYDHTEYIDNQSTYYKPQLYLRITYLVDEEALQVFVGHAQNLPFISGYQLPSPYVKIYLEGQSLKDLKTKTKVVRGTQNPAFNEVVKYYISSDCLRSKYSHLLISIWHNSNRFTTENFQLLSFKLAIYKILDAHKKSPEGNPMLDGWFAMERNFENRRNGFL</sequence>
<proteinExistence type="inferred from homology"/>
<reference evidence="10" key="1">
    <citation type="submission" date="2024-02" db="UniProtKB">
        <authorList>
            <consortium name="WormBaseParasite"/>
        </authorList>
    </citation>
    <scope>IDENTIFICATION</scope>
</reference>
<dbReference type="InterPro" id="IPR001263">
    <property type="entry name" value="PI3K_accessory_dom"/>
</dbReference>
<dbReference type="PROSITE" id="PS50004">
    <property type="entry name" value="C2"/>
    <property type="match status" value="1"/>
</dbReference>
<dbReference type="GO" id="GO:0035005">
    <property type="term" value="F:1-phosphatidylinositol-4-phosphate 3-kinase activity"/>
    <property type="evidence" value="ECO:0007669"/>
    <property type="project" value="TreeGrafter"/>
</dbReference>
<feature type="domain" description="C2" evidence="4">
    <location>
        <begin position="1494"/>
        <end position="1629"/>
    </location>
</feature>
<dbReference type="GO" id="GO:0016303">
    <property type="term" value="F:1-phosphatidylinositol-3-kinase activity"/>
    <property type="evidence" value="ECO:0007669"/>
    <property type="project" value="TreeGrafter"/>
</dbReference>
<dbReference type="SMART" id="SM00312">
    <property type="entry name" value="PX"/>
    <property type="match status" value="1"/>
</dbReference>
<evidence type="ECO:0008006" key="11">
    <source>
        <dbReference type="Google" id="ProtNLM"/>
    </source>
</evidence>
<keyword evidence="1" id="KW-0808">Transferase</keyword>